<sequence>MKKIVSLSLIALSTLVYADMSIQPFLYKDPRIMGMGGVNTAVGGYSTAVFYNPAGLIKIKKSHGVEVELLGLGITSSEKTKTFIDDLSNSKDSEVINTLDKYSGDAFNASASNYSSVSYHTQNDIAYSLGILAAVDANFMPHTNSGANGVLETHSRAYGGIFLSGAKKYTGIKLPLLGNKLDGSLTVGVTAKYITQKSYEAGLDLGEVVNNKDDLAQYLQDTYEVDNSGFGLDVGFLYEFNNEKWNPAVGLSVMNIGTLDFEDAYGAQPLSVNLGVSISPKIPWFDDLKVGVDYIDLFNAQQMRVRNYNPYRSQDQYDNANIEYELLQHLRIGASLGLVDNSWFMMTLNGGLYKGSYTAGFDMQLAIFKLQAATYQEQLGSTIGQIEDRRYMLVVGIGW</sequence>
<evidence type="ECO:0000313" key="2">
    <source>
        <dbReference type="EMBL" id="QOP44616.1"/>
    </source>
</evidence>
<dbReference type="Proteomes" id="UP000593719">
    <property type="component" value="Chromosome"/>
</dbReference>
<feature type="signal peptide" evidence="1">
    <location>
        <begin position="1"/>
        <end position="18"/>
    </location>
</feature>
<organism evidence="2 3">
    <name type="scientific">Sulfurimonas sediminis</name>
    <dbReference type="NCBI Taxonomy" id="2590020"/>
    <lineage>
        <taxon>Bacteria</taxon>
        <taxon>Pseudomonadati</taxon>
        <taxon>Campylobacterota</taxon>
        <taxon>Epsilonproteobacteria</taxon>
        <taxon>Campylobacterales</taxon>
        <taxon>Sulfurimonadaceae</taxon>
        <taxon>Sulfurimonas</taxon>
    </lineage>
</organism>
<reference evidence="2 3" key="1">
    <citation type="submission" date="2019-06" db="EMBL/GenBank/DDBJ databases">
        <title>Sulfurimonas gotlandica sp. nov., a chemoautotrophic and psychrotolerant epsilonproteobacterium isolated from a pelagic redoxcline, and an emended description of the genus Sulfurimonas.</title>
        <authorList>
            <person name="Wang S."/>
            <person name="Jiang L."/>
            <person name="Shao Z."/>
        </authorList>
    </citation>
    <scope>NUCLEOTIDE SEQUENCE [LARGE SCALE GENOMIC DNA]</scope>
    <source>
        <strain evidence="2 3">S2-6</strain>
    </source>
</reference>
<proteinExistence type="predicted"/>
<dbReference type="Gene3D" id="2.40.160.60">
    <property type="entry name" value="Outer membrane protein transport protein (OMPP1/FadL/TodX)"/>
    <property type="match status" value="1"/>
</dbReference>
<keyword evidence="1" id="KW-0732">Signal</keyword>
<dbReference type="EMBL" id="CP041235">
    <property type="protein sequence ID" value="QOP44616.1"/>
    <property type="molecule type" value="Genomic_DNA"/>
</dbReference>
<dbReference type="AlphaFoldDB" id="A0A7M1B548"/>
<protein>
    <submittedName>
        <fullName evidence="2">Conjugal transfer protein TraF</fullName>
    </submittedName>
</protein>
<name>A0A7M1B548_9BACT</name>
<keyword evidence="3" id="KW-1185">Reference proteome</keyword>
<feature type="chain" id="PRO_5032908134" evidence="1">
    <location>
        <begin position="19"/>
        <end position="399"/>
    </location>
</feature>
<gene>
    <name evidence="2" type="ORF">FJR45_11955</name>
</gene>
<accession>A0A7M1B548</accession>
<evidence type="ECO:0000256" key="1">
    <source>
        <dbReference type="SAM" id="SignalP"/>
    </source>
</evidence>
<dbReference type="RefSeq" id="WP_193150743.1">
    <property type="nucleotide sequence ID" value="NZ_CP041235.1"/>
</dbReference>
<dbReference type="KEGG" id="ssei:FJR45_11955"/>
<evidence type="ECO:0000313" key="3">
    <source>
        <dbReference type="Proteomes" id="UP000593719"/>
    </source>
</evidence>